<name>A0ABY5D758_9ACTN</name>
<proteinExistence type="predicted"/>
<keyword evidence="3" id="KW-1185">Reference proteome</keyword>
<sequence>MRASLYQSPPDIERAVETRRQRQQILTKPDAPELWAVIDEAALLRIQREDVLKEQAEHLIEMAEGDNSVTLQVLPFASGMHAGLQGPFVILDFVPGVSPVVYLETDMDGLYLEEPEELDRYTRLFDHVRASARYPEASLQILKNLI</sequence>
<reference evidence="2" key="1">
    <citation type="submission" date="2022-06" db="EMBL/GenBank/DDBJ databases">
        <authorList>
            <person name="Ping M."/>
        </authorList>
    </citation>
    <scope>NUCLEOTIDE SEQUENCE</scope>
    <source>
        <strain evidence="2">JCM11759T</strain>
    </source>
</reference>
<dbReference type="Pfam" id="PF19054">
    <property type="entry name" value="DUF5753"/>
    <property type="match status" value="1"/>
</dbReference>
<feature type="domain" description="DUF5753" evidence="1">
    <location>
        <begin position="8"/>
        <end position="143"/>
    </location>
</feature>
<organism evidence="2 3">
    <name type="scientific">Nocardiopsis exhalans</name>
    <dbReference type="NCBI Taxonomy" id="163604"/>
    <lineage>
        <taxon>Bacteria</taxon>
        <taxon>Bacillati</taxon>
        <taxon>Actinomycetota</taxon>
        <taxon>Actinomycetes</taxon>
        <taxon>Streptosporangiales</taxon>
        <taxon>Nocardiopsidaceae</taxon>
        <taxon>Nocardiopsis</taxon>
    </lineage>
</organism>
<evidence type="ECO:0000313" key="2">
    <source>
        <dbReference type="EMBL" id="USY19581.1"/>
    </source>
</evidence>
<dbReference type="Proteomes" id="UP001055940">
    <property type="component" value="Chromosome"/>
</dbReference>
<evidence type="ECO:0000313" key="3">
    <source>
        <dbReference type="Proteomes" id="UP001055940"/>
    </source>
</evidence>
<accession>A0ABY5D758</accession>
<dbReference type="InterPro" id="IPR043917">
    <property type="entry name" value="DUF5753"/>
</dbReference>
<gene>
    <name evidence="2" type="ORF">NE857_30820</name>
</gene>
<protein>
    <submittedName>
        <fullName evidence="2">DUF5753 domain-containing protein</fullName>
    </submittedName>
</protein>
<dbReference type="EMBL" id="CP099837">
    <property type="protein sequence ID" value="USY19581.1"/>
    <property type="molecule type" value="Genomic_DNA"/>
</dbReference>
<evidence type="ECO:0000259" key="1">
    <source>
        <dbReference type="Pfam" id="PF19054"/>
    </source>
</evidence>